<keyword evidence="6 10" id="KW-0472">Membrane</keyword>
<evidence type="ECO:0000313" key="11">
    <source>
        <dbReference type="EMBL" id="MFC3681803.1"/>
    </source>
</evidence>
<name>A0ABV7VXQ9_9GAMM</name>
<feature type="transmembrane region" description="Helical" evidence="10">
    <location>
        <begin position="67"/>
        <end position="89"/>
    </location>
</feature>
<reference evidence="12" key="1">
    <citation type="journal article" date="2019" name="Int. J. Syst. Evol. Microbiol.">
        <title>The Global Catalogue of Microorganisms (GCM) 10K type strain sequencing project: providing services to taxonomists for standard genome sequencing and annotation.</title>
        <authorList>
            <consortium name="The Broad Institute Genomics Platform"/>
            <consortium name="The Broad Institute Genome Sequencing Center for Infectious Disease"/>
            <person name="Wu L."/>
            <person name="Ma J."/>
        </authorList>
    </citation>
    <scope>NUCLEOTIDE SEQUENCE [LARGE SCALE GENOMIC DNA]</scope>
    <source>
        <strain evidence="12">KCTC 42424</strain>
    </source>
</reference>
<feature type="transmembrane region" description="Helical" evidence="10">
    <location>
        <begin position="340"/>
        <end position="359"/>
    </location>
</feature>
<dbReference type="Gene3D" id="1.10.3080.10">
    <property type="entry name" value="Clc chloride channel"/>
    <property type="match status" value="1"/>
</dbReference>
<evidence type="ECO:0000256" key="6">
    <source>
        <dbReference type="ARBA" id="ARBA00023136"/>
    </source>
</evidence>
<keyword evidence="2" id="KW-0813">Transport</keyword>
<feature type="transmembrane region" description="Helical" evidence="10">
    <location>
        <begin position="400"/>
        <end position="419"/>
    </location>
</feature>
<keyword evidence="8" id="KW-0868">Chloride</keyword>
<protein>
    <submittedName>
        <fullName evidence="11">Chloride channel protein</fullName>
    </submittedName>
</protein>
<organism evidence="11 12">
    <name type="scientific">Bacterioplanoides pacificum</name>
    <dbReference type="NCBI Taxonomy" id="1171596"/>
    <lineage>
        <taxon>Bacteria</taxon>
        <taxon>Pseudomonadati</taxon>
        <taxon>Pseudomonadota</taxon>
        <taxon>Gammaproteobacteria</taxon>
        <taxon>Oceanospirillales</taxon>
        <taxon>Oceanospirillaceae</taxon>
        <taxon>Bacterioplanoides</taxon>
    </lineage>
</organism>
<accession>A0ABV7VXQ9</accession>
<keyword evidence="5" id="KW-0406">Ion transport</keyword>
<feature type="transmembrane region" description="Helical" evidence="10">
    <location>
        <begin position="200"/>
        <end position="220"/>
    </location>
</feature>
<feature type="transmembrane region" description="Helical" evidence="10">
    <location>
        <begin position="271"/>
        <end position="288"/>
    </location>
</feature>
<dbReference type="Pfam" id="PF00654">
    <property type="entry name" value="Voltage_CLC"/>
    <property type="match status" value="1"/>
</dbReference>
<dbReference type="PANTHER" id="PTHR43427">
    <property type="entry name" value="CHLORIDE CHANNEL PROTEIN CLC-E"/>
    <property type="match status" value="1"/>
</dbReference>
<evidence type="ECO:0000256" key="4">
    <source>
        <dbReference type="ARBA" id="ARBA00022989"/>
    </source>
</evidence>
<dbReference type="SUPFAM" id="SSF54631">
    <property type="entry name" value="CBS-domain pair"/>
    <property type="match status" value="1"/>
</dbReference>
<dbReference type="PRINTS" id="PR00762">
    <property type="entry name" value="CLCHANNEL"/>
</dbReference>
<dbReference type="Proteomes" id="UP001595722">
    <property type="component" value="Unassembled WGS sequence"/>
</dbReference>
<dbReference type="InterPro" id="IPR001807">
    <property type="entry name" value="ClC"/>
</dbReference>
<evidence type="ECO:0000256" key="5">
    <source>
        <dbReference type="ARBA" id="ARBA00023065"/>
    </source>
</evidence>
<evidence type="ECO:0000256" key="3">
    <source>
        <dbReference type="ARBA" id="ARBA00022692"/>
    </source>
</evidence>
<gene>
    <name evidence="11" type="ORF">ACFOMG_17005</name>
</gene>
<dbReference type="InterPro" id="IPR046342">
    <property type="entry name" value="CBS_dom_sf"/>
</dbReference>
<keyword evidence="12" id="KW-1185">Reference proteome</keyword>
<feature type="transmembrane region" description="Helical" evidence="10">
    <location>
        <begin position="365"/>
        <end position="388"/>
    </location>
</feature>
<evidence type="ECO:0000256" key="10">
    <source>
        <dbReference type="SAM" id="Phobius"/>
    </source>
</evidence>
<keyword evidence="7" id="KW-0869">Chloride channel</keyword>
<dbReference type="CDD" id="cd00400">
    <property type="entry name" value="Voltage_gated_ClC"/>
    <property type="match status" value="1"/>
</dbReference>
<evidence type="ECO:0000256" key="2">
    <source>
        <dbReference type="ARBA" id="ARBA00022448"/>
    </source>
</evidence>
<feature type="transmembrane region" description="Helical" evidence="10">
    <location>
        <begin position="308"/>
        <end position="328"/>
    </location>
</feature>
<comment type="caution">
    <text evidence="11">The sequence shown here is derived from an EMBL/GenBank/DDBJ whole genome shotgun (WGS) entry which is preliminary data.</text>
</comment>
<evidence type="ECO:0000313" key="12">
    <source>
        <dbReference type="Proteomes" id="UP001595722"/>
    </source>
</evidence>
<comment type="subcellular location">
    <subcellularLocation>
        <location evidence="1">Membrane</location>
        <topology evidence="1">Multi-pass membrane protein</topology>
    </subcellularLocation>
</comment>
<dbReference type="PANTHER" id="PTHR43427:SF6">
    <property type="entry name" value="CHLORIDE CHANNEL PROTEIN CLC-E"/>
    <property type="match status" value="1"/>
</dbReference>
<evidence type="ECO:0000256" key="9">
    <source>
        <dbReference type="ARBA" id="ARBA00023303"/>
    </source>
</evidence>
<dbReference type="InterPro" id="IPR050368">
    <property type="entry name" value="ClC-type_chloride_channel"/>
</dbReference>
<keyword evidence="4 10" id="KW-1133">Transmembrane helix</keyword>
<feature type="transmembrane region" description="Helical" evidence="10">
    <location>
        <begin position="240"/>
        <end position="259"/>
    </location>
</feature>
<feature type="transmembrane region" description="Helical" evidence="10">
    <location>
        <begin position="25"/>
        <end position="47"/>
    </location>
</feature>
<evidence type="ECO:0000256" key="1">
    <source>
        <dbReference type="ARBA" id="ARBA00004141"/>
    </source>
</evidence>
<feature type="transmembrane region" description="Helical" evidence="10">
    <location>
        <begin position="164"/>
        <end position="188"/>
    </location>
</feature>
<proteinExistence type="predicted"/>
<dbReference type="EMBL" id="JBHRYB010000025">
    <property type="protein sequence ID" value="MFC3681803.1"/>
    <property type="molecule type" value="Genomic_DNA"/>
</dbReference>
<dbReference type="InterPro" id="IPR014743">
    <property type="entry name" value="Cl-channel_core"/>
</dbReference>
<keyword evidence="9" id="KW-0407">Ion channel</keyword>
<evidence type="ECO:0000256" key="7">
    <source>
        <dbReference type="ARBA" id="ARBA00023173"/>
    </source>
</evidence>
<dbReference type="SUPFAM" id="SSF81340">
    <property type="entry name" value="Clc chloride channel"/>
    <property type="match status" value="1"/>
</dbReference>
<evidence type="ECO:0000256" key="8">
    <source>
        <dbReference type="ARBA" id="ARBA00023214"/>
    </source>
</evidence>
<keyword evidence="3 10" id="KW-0812">Transmembrane</keyword>
<dbReference type="RefSeq" id="WP_376868424.1">
    <property type="nucleotide sequence ID" value="NZ_JBHRYB010000025.1"/>
</dbReference>
<sequence>MTSLKQWLQQHWLTHVTLSNNQIGMALLALLVGLASAGVITLFRFAIEIPLVELLPMSSEEDYEALAPWLRAALLLAGGVLLIAIFQPLSKEQRSVGVGHVLIRMERHQGYLPLPNLMLQWLAAVIALLSGHSVGREGPAVHLGAGTASQIGQRFGLAHHRLRILAGCGVASAISASFNTPMAGVIFAMEVVLLEYSIRGFIPIILASVAGAIVTEAVFGAETAFVVPGVDMHSLLEIPYIFALGVMAGLTASGFVMAVRQFQHFSHWPLWLKWGGLSLTTAIISLWLPQLLGIGYDTVNDALAGKVVVFTLFALLIGKLWLAAWAAAAGFPGGLIGPSLFVGAALGGIMGQLSAWWLPQYPVSVGFYAMLGMCAVMGATLRAPLAALVAMLELTANPNIIMPGMLAIVVASLIASEIFNLPSVFQVLLGKNPLAQTPTPVQQMLRNTWVAQAMTRRFVCVDRHISRDSAELILQDQPDWLLLEHEQALLSTADLVNVMAHDAEQRAEQQTDAGHEDEHAQQPPLDLIAMPAQRHEVGQISLKANLQDALDLMQSGQLQWLAVYRDEQKNHCIGLVSREQIELFYRYQPSTGQ</sequence>